<feature type="transmembrane region" description="Helical" evidence="1">
    <location>
        <begin position="391"/>
        <end position="409"/>
    </location>
</feature>
<keyword evidence="1" id="KW-1133">Transmembrane helix</keyword>
<dbReference type="EMBL" id="LJJR01000041">
    <property type="protein sequence ID" value="KPD26271.1"/>
    <property type="molecule type" value="Genomic_DNA"/>
</dbReference>
<reference evidence="2 3" key="1">
    <citation type="submission" date="2015-09" db="EMBL/GenBank/DDBJ databases">
        <title>Draft genome sequence of Thermus scotoductus strain K1 isolated from a geothermal spring in Nagorno-Karabakh, Armenia.</title>
        <authorList>
            <person name="Saghatelyan A."/>
            <person name="Poghosyan L."/>
            <person name="Panosyan H."/>
            <person name="Birkeland N.-K."/>
        </authorList>
    </citation>
    <scope>NUCLEOTIDE SEQUENCE [LARGE SCALE GENOMIC DNA]</scope>
    <source>
        <strain evidence="2 3">K1</strain>
    </source>
</reference>
<feature type="transmembrane region" description="Helical" evidence="1">
    <location>
        <begin position="584"/>
        <end position="610"/>
    </location>
</feature>
<evidence type="ECO:0000313" key="2">
    <source>
        <dbReference type="EMBL" id="KPD26271.1"/>
    </source>
</evidence>
<gene>
    <name evidence="2" type="ORF">AN926_10800</name>
</gene>
<comment type="caution">
    <text evidence="2">The sequence shown here is derived from an EMBL/GenBank/DDBJ whole genome shotgun (WGS) entry which is preliminary data.</text>
</comment>
<dbReference type="AlphaFoldDB" id="A0A0N0IPV6"/>
<dbReference type="PATRIC" id="fig|37636.3.peg.1635"/>
<protein>
    <submittedName>
        <fullName evidence="2">Uncharacterized protein</fullName>
    </submittedName>
</protein>
<keyword evidence="1" id="KW-0472">Membrane</keyword>
<evidence type="ECO:0000313" key="3">
    <source>
        <dbReference type="Proteomes" id="UP000053099"/>
    </source>
</evidence>
<feature type="transmembrane region" description="Helical" evidence="1">
    <location>
        <begin position="622"/>
        <end position="639"/>
    </location>
</feature>
<feature type="transmembrane region" description="Helical" evidence="1">
    <location>
        <begin position="331"/>
        <end position="352"/>
    </location>
</feature>
<proteinExistence type="predicted"/>
<dbReference type="Proteomes" id="UP000053099">
    <property type="component" value="Unassembled WGS sequence"/>
</dbReference>
<accession>A0A0N0IPV6</accession>
<evidence type="ECO:0000256" key="1">
    <source>
        <dbReference type="SAM" id="Phobius"/>
    </source>
</evidence>
<feature type="transmembrane region" description="Helical" evidence="1">
    <location>
        <begin position="553"/>
        <end position="572"/>
    </location>
</feature>
<keyword evidence="1" id="KW-0812">Transmembrane</keyword>
<sequence length="643" mass="70872">MRAFLTRAIGFLLALGLPVLGQSLVVPKEVQAGRPVVLEGRDLPEGRFPLVLEGPEGQETLEVEAQEGRFQLELHPKAPGEYRIRLSLPAGALEARFTALAPATPELTREGLKLPWGLLPLPPGGWLGPLVQGDKVYVAQGLLVVETRAKEKTLSFHFAPARILALRPGPEALLEGDWVLPIPFPRVPFEGKEEDLKVLGSLLEALSPPKPWPYYAYWTLDPATLTPEDLEAYGQDLLARGHRPELFFGQPGVARMAETSRLLQKKDPEKALLLAKALLRYTPLFPGSLAFFQETAQYLEAQGHPAQALTFLEAGKILRAWLPPRLSLLPMALWTLGLAYLGLMLYLFLYYLPAQLKDLKPIGGYLGGFWRHPLLRLRHLHLAYASLGERVLALVLFLALSLGLLLQGLDAQVRKGLFAPPLDQGTLRTQKAQDWLRTLPPTPEVKALLGYALLSEAPKEAQGLLREAALPFALALRGDETSLAQAYRKAPLEGPIRTALQLGQDPWGAREPGPTLRTLYLALLQVEVKRLQEDPFRGFVHLSTPLPDGVKPWAFAGFWLLLLYHLLTFLLPRRRAPVPPSWALGVRLLVPGSLGFSSGLGIVLLLLAAYGLLALQEGQKPTLLILAYGLHLLVLVFSLRRPA</sequence>
<organism evidence="2 3">
    <name type="scientific">Thermus scotoductus</name>
    <dbReference type="NCBI Taxonomy" id="37636"/>
    <lineage>
        <taxon>Bacteria</taxon>
        <taxon>Thermotogati</taxon>
        <taxon>Deinococcota</taxon>
        <taxon>Deinococci</taxon>
        <taxon>Thermales</taxon>
        <taxon>Thermaceae</taxon>
        <taxon>Thermus</taxon>
    </lineage>
</organism>
<name>A0A0N0IPV6_THESC</name>